<evidence type="ECO:0000313" key="2">
    <source>
        <dbReference type="EMBL" id="KIO75380.1"/>
    </source>
</evidence>
<dbReference type="STRING" id="1503925.TH53_20605"/>
<dbReference type="Proteomes" id="UP000032049">
    <property type="component" value="Unassembled WGS sequence"/>
</dbReference>
<accession>A0A0D0GH20</accession>
<reference evidence="2 3" key="1">
    <citation type="submission" date="2015-01" db="EMBL/GenBank/DDBJ databases">
        <title>Draft genome sequence of Pedobacter sp. NL19 isolated from sludge of an effluent treatment pond in an abandoned uranium mine.</title>
        <authorList>
            <person name="Santos T."/>
            <person name="Caetano T."/>
            <person name="Covas C."/>
            <person name="Cruz A."/>
            <person name="Mendo S."/>
        </authorList>
    </citation>
    <scope>NUCLEOTIDE SEQUENCE [LARGE SCALE GENOMIC DNA]</scope>
    <source>
        <strain evidence="2 3">NL19</strain>
    </source>
</reference>
<dbReference type="OrthoDB" id="894172at2"/>
<dbReference type="Gene3D" id="1.20.5.1210">
    <property type="entry name" value="Integron cassette protein helical domain"/>
    <property type="match status" value="1"/>
</dbReference>
<evidence type="ECO:0000259" key="1">
    <source>
        <dbReference type="Pfam" id="PF18287"/>
    </source>
</evidence>
<dbReference type="EMBL" id="JXRA01000102">
    <property type="protein sequence ID" value="KIO75380.1"/>
    <property type="molecule type" value="Genomic_DNA"/>
</dbReference>
<organism evidence="2 3">
    <name type="scientific">Pedobacter lusitanus</name>
    <dbReference type="NCBI Taxonomy" id="1503925"/>
    <lineage>
        <taxon>Bacteria</taxon>
        <taxon>Pseudomonadati</taxon>
        <taxon>Bacteroidota</taxon>
        <taxon>Sphingobacteriia</taxon>
        <taxon>Sphingobacteriales</taxon>
        <taxon>Sphingobacteriaceae</taxon>
        <taxon>Pedobacter</taxon>
    </lineage>
</organism>
<comment type="caution">
    <text evidence="2">The sequence shown here is derived from an EMBL/GenBank/DDBJ whole genome shotgun (WGS) entry which is preliminary data.</text>
</comment>
<gene>
    <name evidence="2" type="ORF">TH53_20605</name>
</gene>
<keyword evidence="3" id="KW-1185">Reference proteome</keyword>
<proteinExistence type="predicted"/>
<dbReference type="InterPro" id="IPR041376">
    <property type="entry name" value="Hfx_Cass5"/>
</dbReference>
<sequence>MVIDPILAIGIDNKGRLYLKPNTVRFTEIYRTATEVHWDNEGLFLYSPKSREWTYLDWYKHIIKVAKDECGCQLVLTEKTIWQNIPSDLQKEIVSLELTTKVSNQSV</sequence>
<dbReference type="Gene3D" id="2.20.20.40">
    <property type="entry name" value="Integron cassette protein"/>
    <property type="match status" value="1"/>
</dbReference>
<dbReference type="Pfam" id="PF18287">
    <property type="entry name" value="Hfx_Cass5"/>
    <property type="match status" value="1"/>
</dbReference>
<evidence type="ECO:0000313" key="3">
    <source>
        <dbReference type="Proteomes" id="UP000032049"/>
    </source>
</evidence>
<protein>
    <recommendedName>
        <fullName evidence="1">Integron Cassette Protein Hfx-Cass5 domain-containing protein</fullName>
    </recommendedName>
</protein>
<dbReference type="AlphaFoldDB" id="A0A0D0GH20"/>
<feature type="domain" description="Integron Cassette Protein Hfx-Cass5" evidence="1">
    <location>
        <begin position="4"/>
        <end position="77"/>
    </location>
</feature>
<name>A0A0D0GH20_9SPHI</name>
<dbReference type="RefSeq" id="WP_041885008.1">
    <property type="nucleotide sequence ID" value="NZ_CP157278.1"/>
</dbReference>